<sequence length="836" mass="94637">MLPRTTPMISSDRGVFINGGEFRQHNYHGQPLVGNKALMDIIMGAVAPNAFHDSGASFDKPKCHPQTRVKILEIIMHWILGKDEVAKAGKQFMWLNGAAGCGKSAIAQSTVESCIERGLPLASFFFSRSDSTRNHAGSLVATLAYQLYCAFPGTEVQTDILSAIQKDPFIFKKTLQQQFIALIIQPLTIYFSKGQSTQDRLSFLIVIDGLDECTDRTAQKAILTGLTESLRNSNLCIPILVASRPEQEIKLSFGSKYLKGIHTGLSLDLGDEGYDANSDIRLYLFDRFAEIKDDFNNRTTSRKLVQDWPGDEAIEMLVKKSSRQFIYAATVIRYVESTRHRPDHRLDIILNLRPDKGDHPFAELDLLYAVILESALDVEKVLHVLSLNFLPAPPPPIACSIIEKLLSYDEGEVETLFCDMGALVQISKPRDSFPRRDVDYDPEHYPSFLRILHASLGEYLLDVARSKQFYIDIHYETIRHVTHVLRYFASCCSSSSFNPNSNAGTPTYILDSINYHVGPRIDWHSTISLELRQSMLSFSLKAFLQPHISTRTYPQLLEIFVTPFLELSEAIVGPQRPTSSHIRDHQQRMLGSFLIQQIERYFNDDRLALILVLFYNLGLHRFVPILAPPVRGHYSYSNPFNLNPHYDERDILSLCRIWDDSNFRFKANIFHRYVRQLLRDPGQPAKYALGPIVYERATLSLLKELDRMVPLLPSTSGKLDIVIGPVTDDAEDDTHPKLSFDSANDGQWQFQCSTKSQPDGEELCFLVLGYVIFLLPRSGRSDALIAACEEHGRRSYIDQPDGPFPVRRRLLHAEIDKYLARVSPTSCEGTKDVNVT</sequence>
<protein>
    <recommendedName>
        <fullName evidence="2">Nephrocystin 3-like N-terminal domain-containing protein</fullName>
    </recommendedName>
</protein>
<reference evidence="3 4" key="1">
    <citation type="submission" date="2019-12" db="EMBL/GenBank/DDBJ databases">
        <authorList>
            <person name="Floudas D."/>
            <person name="Bentzer J."/>
            <person name="Ahren D."/>
            <person name="Johansson T."/>
            <person name="Persson P."/>
            <person name="Tunlid A."/>
        </authorList>
    </citation>
    <scope>NUCLEOTIDE SEQUENCE [LARGE SCALE GENOMIC DNA]</scope>
    <source>
        <strain evidence="3 4">CBS 102.39</strain>
    </source>
</reference>
<dbReference type="Pfam" id="PF24883">
    <property type="entry name" value="NPHP3_N"/>
    <property type="match status" value="1"/>
</dbReference>
<dbReference type="InterPro" id="IPR056884">
    <property type="entry name" value="NPHP3-like_N"/>
</dbReference>
<proteinExistence type="predicted"/>
<feature type="domain" description="Nephrocystin 3-like N-terminal" evidence="2">
    <location>
        <begin position="78"/>
        <end position="244"/>
    </location>
</feature>
<dbReference type="AlphaFoldDB" id="A0A8H4QW68"/>
<dbReference type="EMBL" id="JAACJL010000030">
    <property type="protein sequence ID" value="KAF4617437.1"/>
    <property type="molecule type" value="Genomic_DNA"/>
</dbReference>
<keyword evidence="1" id="KW-0677">Repeat</keyword>
<evidence type="ECO:0000256" key="1">
    <source>
        <dbReference type="ARBA" id="ARBA00022737"/>
    </source>
</evidence>
<comment type="caution">
    <text evidence="3">The sequence shown here is derived from an EMBL/GenBank/DDBJ whole genome shotgun (WGS) entry which is preliminary data.</text>
</comment>
<dbReference type="InterPro" id="IPR027417">
    <property type="entry name" value="P-loop_NTPase"/>
</dbReference>
<dbReference type="PANTHER" id="PTHR10039">
    <property type="entry name" value="AMELOGENIN"/>
    <property type="match status" value="1"/>
</dbReference>
<evidence type="ECO:0000259" key="2">
    <source>
        <dbReference type="Pfam" id="PF24883"/>
    </source>
</evidence>
<evidence type="ECO:0000313" key="3">
    <source>
        <dbReference type="EMBL" id="KAF4617437.1"/>
    </source>
</evidence>
<dbReference type="PANTHER" id="PTHR10039:SF14">
    <property type="entry name" value="NACHT DOMAIN-CONTAINING PROTEIN"/>
    <property type="match status" value="1"/>
</dbReference>
<dbReference type="Proteomes" id="UP000521872">
    <property type="component" value="Unassembled WGS sequence"/>
</dbReference>
<dbReference type="Gene3D" id="3.40.50.300">
    <property type="entry name" value="P-loop containing nucleotide triphosphate hydrolases"/>
    <property type="match status" value="1"/>
</dbReference>
<evidence type="ECO:0000313" key="4">
    <source>
        <dbReference type="Proteomes" id="UP000521872"/>
    </source>
</evidence>
<gene>
    <name evidence="3" type="ORF">D9613_006354</name>
</gene>
<name>A0A8H4QW68_9AGAR</name>
<accession>A0A8H4QW68</accession>
<organism evidence="3 4">
    <name type="scientific">Agrocybe pediades</name>
    <dbReference type="NCBI Taxonomy" id="84607"/>
    <lineage>
        <taxon>Eukaryota</taxon>
        <taxon>Fungi</taxon>
        <taxon>Dikarya</taxon>
        <taxon>Basidiomycota</taxon>
        <taxon>Agaricomycotina</taxon>
        <taxon>Agaricomycetes</taxon>
        <taxon>Agaricomycetidae</taxon>
        <taxon>Agaricales</taxon>
        <taxon>Agaricineae</taxon>
        <taxon>Strophariaceae</taxon>
        <taxon>Agrocybe</taxon>
    </lineage>
</organism>
<keyword evidence="4" id="KW-1185">Reference proteome</keyword>